<comment type="function">
    <text evidence="1">Probably involved in the defense reaction of plants against pathogens.</text>
</comment>
<evidence type="ECO:0000256" key="4">
    <source>
        <dbReference type="ARBA" id="ARBA00022821"/>
    </source>
</evidence>
<proteinExistence type="inferred from homology"/>
<dbReference type="GO" id="GO:0005576">
    <property type="term" value="C:extracellular region"/>
    <property type="evidence" value="ECO:0007669"/>
    <property type="project" value="InterPro"/>
</dbReference>
<dbReference type="CDD" id="cd05381">
    <property type="entry name" value="CAP_PR-1"/>
    <property type="match status" value="1"/>
</dbReference>
<dbReference type="InterPro" id="IPR018244">
    <property type="entry name" value="Allrgn_V5/Tpx1_CS"/>
</dbReference>
<dbReference type="PROSITE" id="PS01009">
    <property type="entry name" value="CRISP_1"/>
    <property type="match status" value="1"/>
</dbReference>
<dbReference type="OrthoDB" id="337038at2759"/>
<keyword evidence="5" id="KW-1015">Disulfide bond</keyword>
<feature type="signal peptide" evidence="7">
    <location>
        <begin position="1"/>
        <end position="25"/>
    </location>
</feature>
<dbReference type="PANTHER" id="PTHR10334">
    <property type="entry name" value="CYSTEINE-RICH SECRETORY PROTEIN-RELATED"/>
    <property type="match status" value="1"/>
</dbReference>
<keyword evidence="3 7" id="KW-0732">Signal</keyword>
<dbReference type="AlphaFoldDB" id="A0A6J1D682"/>
<dbReference type="InterPro" id="IPR001283">
    <property type="entry name" value="CRISP-related"/>
</dbReference>
<feature type="domain" description="SCP" evidence="8">
    <location>
        <begin position="27"/>
        <end position="158"/>
    </location>
</feature>
<sequence>MWFQNPLMITILLASLLLFLSQTHAQNSPQDYLAAHNRARAGVGVGPMVWSDTVAAYAQAYAQERSKDCAMVHSTGPYGENIAAGYYPEFSGADAVKLWVDEKPKYDYASNSCIRGDCGHYTQVVWRTSVRLGCSRVSCPKLSQFVVCNYDPPGNYIGERPYASPL</sequence>
<evidence type="ECO:0000256" key="2">
    <source>
        <dbReference type="ARBA" id="ARBA00009923"/>
    </source>
</evidence>
<dbReference type="GeneID" id="111017655"/>
<dbReference type="RefSeq" id="XP_022149164.1">
    <property type="nucleotide sequence ID" value="XM_022293472.1"/>
</dbReference>
<dbReference type="SMART" id="SM00198">
    <property type="entry name" value="SCP"/>
    <property type="match status" value="1"/>
</dbReference>
<dbReference type="InterPro" id="IPR014044">
    <property type="entry name" value="CAP_dom"/>
</dbReference>
<comment type="similarity">
    <text evidence="2">Belongs to the CRISP family.</text>
</comment>
<dbReference type="FunFam" id="3.40.33.10:FF:000006">
    <property type="entry name" value="Putative pathogenesis-related protein 1"/>
    <property type="match status" value="1"/>
</dbReference>
<dbReference type="PRINTS" id="PR00838">
    <property type="entry name" value="V5ALLERGEN"/>
</dbReference>
<dbReference type="GO" id="GO:0098542">
    <property type="term" value="P:defense response to other organism"/>
    <property type="evidence" value="ECO:0007669"/>
    <property type="project" value="UniProtKB-ARBA"/>
</dbReference>
<dbReference type="PROSITE" id="PS01010">
    <property type="entry name" value="CRISP_2"/>
    <property type="match status" value="1"/>
</dbReference>
<keyword evidence="9" id="KW-1185">Reference proteome</keyword>
<evidence type="ECO:0000256" key="1">
    <source>
        <dbReference type="ARBA" id="ARBA00003143"/>
    </source>
</evidence>
<dbReference type="InterPro" id="IPR002413">
    <property type="entry name" value="V5_allergen-like"/>
</dbReference>
<reference evidence="10" key="1">
    <citation type="submission" date="2025-08" db="UniProtKB">
        <authorList>
            <consortium name="RefSeq"/>
        </authorList>
    </citation>
    <scope>IDENTIFICATION</scope>
    <source>
        <strain evidence="10">OHB3-1</strain>
    </source>
</reference>
<protein>
    <submittedName>
        <fullName evidence="10">Basic form of pathogenesis-related protein 1-like</fullName>
    </submittedName>
</protein>
<dbReference type="Proteomes" id="UP000504603">
    <property type="component" value="Unplaced"/>
</dbReference>
<gene>
    <name evidence="10" type="primary">LOC111017655</name>
</gene>
<organism evidence="9 10">
    <name type="scientific">Momordica charantia</name>
    <name type="common">Bitter gourd</name>
    <name type="synonym">Balsam pear</name>
    <dbReference type="NCBI Taxonomy" id="3673"/>
    <lineage>
        <taxon>Eukaryota</taxon>
        <taxon>Viridiplantae</taxon>
        <taxon>Streptophyta</taxon>
        <taxon>Embryophyta</taxon>
        <taxon>Tracheophyta</taxon>
        <taxon>Spermatophyta</taxon>
        <taxon>Magnoliopsida</taxon>
        <taxon>eudicotyledons</taxon>
        <taxon>Gunneridae</taxon>
        <taxon>Pentapetalae</taxon>
        <taxon>rosids</taxon>
        <taxon>fabids</taxon>
        <taxon>Cucurbitales</taxon>
        <taxon>Cucurbitaceae</taxon>
        <taxon>Momordiceae</taxon>
        <taxon>Momordica</taxon>
    </lineage>
</organism>
<keyword evidence="6" id="KW-0568">Pathogenesis-related protein</keyword>
<dbReference type="InterPro" id="IPR035940">
    <property type="entry name" value="CAP_sf"/>
</dbReference>
<name>A0A6J1D682_MOMCH</name>
<keyword evidence="4" id="KW-0611">Plant defense</keyword>
<dbReference type="KEGG" id="mcha:111017655"/>
<accession>A0A6J1D682</accession>
<evidence type="ECO:0000259" key="8">
    <source>
        <dbReference type="SMART" id="SM00198"/>
    </source>
</evidence>
<feature type="chain" id="PRO_5027112753" evidence="7">
    <location>
        <begin position="26"/>
        <end position="166"/>
    </location>
</feature>
<dbReference type="PRINTS" id="PR00837">
    <property type="entry name" value="V5TPXLIKE"/>
</dbReference>
<dbReference type="Gene3D" id="3.40.33.10">
    <property type="entry name" value="CAP"/>
    <property type="match status" value="1"/>
</dbReference>
<evidence type="ECO:0000313" key="9">
    <source>
        <dbReference type="Proteomes" id="UP000504603"/>
    </source>
</evidence>
<evidence type="ECO:0000256" key="7">
    <source>
        <dbReference type="SAM" id="SignalP"/>
    </source>
</evidence>
<evidence type="ECO:0000313" key="10">
    <source>
        <dbReference type="RefSeq" id="XP_022149164.1"/>
    </source>
</evidence>
<dbReference type="Pfam" id="PF00188">
    <property type="entry name" value="CAP"/>
    <property type="match status" value="1"/>
</dbReference>
<evidence type="ECO:0000256" key="3">
    <source>
        <dbReference type="ARBA" id="ARBA00022729"/>
    </source>
</evidence>
<evidence type="ECO:0000256" key="6">
    <source>
        <dbReference type="ARBA" id="ARBA00023265"/>
    </source>
</evidence>
<evidence type="ECO:0000256" key="5">
    <source>
        <dbReference type="ARBA" id="ARBA00023157"/>
    </source>
</evidence>
<dbReference type="SUPFAM" id="SSF55797">
    <property type="entry name" value="PR-1-like"/>
    <property type="match status" value="1"/>
</dbReference>